<dbReference type="AlphaFoldDB" id="A0AAX6G2L1"/>
<sequence length="99" mass="11219">MAEGPLYPKYWGDPVARKGPRSAYYYTTLHLALHIYRANPYPVSGRTLVNPYSLSPSQPRLTEPYLFRGEREASRSIASALAPLHSLQGSLPTWKWGRD</sequence>
<keyword evidence="2" id="KW-1185">Reference proteome</keyword>
<dbReference type="EMBL" id="JANAVB010023800">
    <property type="protein sequence ID" value="KAJ6822870.1"/>
    <property type="molecule type" value="Genomic_DNA"/>
</dbReference>
<reference evidence="1" key="2">
    <citation type="submission" date="2023-04" db="EMBL/GenBank/DDBJ databases">
        <authorList>
            <person name="Bruccoleri R.E."/>
            <person name="Oakeley E.J."/>
            <person name="Faust A.-M."/>
            <person name="Dessus-Babus S."/>
            <person name="Altorfer M."/>
            <person name="Burckhardt D."/>
            <person name="Oertli M."/>
            <person name="Naumann U."/>
            <person name="Petersen F."/>
            <person name="Wong J."/>
        </authorList>
    </citation>
    <scope>NUCLEOTIDE SEQUENCE</scope>
    <source>
        <strain evidence="1">GSM-AAB239-AS_SAM_17_03QT</strain>
        <tissue evidence="1">Leaf</tissue>
    </source>
</reference>
<accession>A0AAX6G2L1</accession>
<name>A0AAX6G2L1_IRIPA</name>
<gene>
    <name evidence="1" type="ORF">M6B38_385510</name>
</gene>
<evidence type="ECO:0000313" key="1">
    <source>
        <dbReference type="EMBL" id="KAJ6822870.1"/>
    </source>
</evidence>
<protein>
    <submittedName>
        <fullName evidence="1">Uncharacterized protein</fullName>
    </submittedName>
</protein>
<reference evidence="1" key="1">
    <citation type="journal article" date="2023" name="GigaByte">
        <title>Genome assembly of the bearded iris, Iris pallida Lam.</title>
        <authorList>
            <person name="Bruccoleri R.E."/>
            <person name="Oakeley E.J."/>
            <person name="Faust A.M.E."/>
            <person name="Altorfer M."/>
            <person name="Dessus-Babus S."/>
            <person name="Burckhardt D."/>
            <person name="Oertli M."/>
            <person name="Naumann U."/>
            <person name="Petersen F."/>
            <person name="Wong J."/>
        </authorList>
    </citation>
    <scope>NUCLEOTIDE SEQUENCE</scope>
    <source>
        <strain evidence="1">GSM-AAB239-AS_SAM_17_03QT</strain>
    </source>
</reference>
<evidence type="ECO:0000313" key="2">
    <source>
        <dbReference type="Proteomes" id="UP001140949"/>
    </source>
</evidence>
<comment type="caution">
    <text evidence="1">The sequence shown here is derived from an EMBL/GenBank/DDBJ whole genome shotgun (WGS) entry which is preliminary data.</text>
</comment>
<dbReference type="Proteomes" id="UP001140949">
    <property type="component" value="Unassembled WGS sequence"/>
</dbReference>
<organism evidence="1 2">
    <name type="scientific">Iris pallida</name>
    <name type="common">Sweet iris</name>
    <dbReference type="NCBI Taxonomy" id="29817"/>
    <lineage>
        <taxon>Eukaryota</taxon>
        <taxon>Viridiplantae</taxon>
        <taxon>Streptophyta</taxon>
        <taxon>Embryophyta</taxon>
        <taxon>Tracheophyta</taxon>
        <taxon>Spermatophyta</taxon>
        <taxon>Magnoliopsida</taxon>
        <taxon>Liliopsida</taxon>
        <taxon>Asparagales</taxon>
        <taxon>Iridaceae</taxon>
        <taxon>Iridoideae</taxon>
        <taxon>Irideae</taxon>
        <taxon>Iris</taxon>
    </lineage>
</organism>
<proteinExistence type="predicted"/>